<dbReference type="GO" id="GO:0032040">
    <property type="term" value="C:small-subunit processome"/>
    <property type="evidence" value="ECO:0007669"/>
    <property type="project" value="TreeGrafter"/>
</dbReference>
<dbReference type="GO" id="GO:0034388">
    <property type="term" value="C:Pwp2p-containing subcomplex of 90S preribosome"/>
    <property type="evidence" value="ECO:0007669"/>
    <property type="project" value="TreeGrafter"/>
</dbReference>
<dbReference type="GO" id="GO:0030490">
    <property type="term" value="P:maturation of SSU-rRNA"/>
    <property type="evidence" value="ECO:0007669"/>
    <property type="project" value="TreeGrafter"/>
</dbReference>
<evidence type="ECO:0000313" key="5">
    <source>
        <dbReference type="EMBL" id="GIQ79543.1"/>
    </source>
</evidence>
<protein>
    <submittedName>
        <fullName evidence="5">Uncharacterized protein</fullName>
    </submittedName>
</protein>
<dbReference type="GO" id="GO:0030515">
    <property type="term" value="F:snoRNA binding"/>
    <property type="evidence" value="ECO:0007669"/>
    <property type="project" value="TreeGrafter"/>
</dbReference>
<sequence>MPRSYLKWEPETVLGMVCSGAGAVMGPTNNTAVCAAWEMGQMWNMRQGQLVKRMENTEMQEVTAVAFHAATGVAALGFHDGCIKLFSLTSEDQFPSIEATLHAHTSCITHLAFNGDRLVSSSADTTSVLWDTLTMSALIRVRAHSAPVNASALVRSKGRQCIVSGGGDKVLRVFDLTTQTCIQSSALNDVIVGVAAVENEWSAAVVRRLAERAKERDLGDAERVALGQILKGGIIAGTFTSLVLVAVKGEAVLRLYGTAETVLLSGAPLQGDVSAEVVPAETETASVDGTELAADLAAPSVSQCLYLIGTVDIPFPVSGVSAGPAVGASGAPKEGKDVSMVTSLSLSDNVAKVAVWGKRRCISGTVRNMASAMKQHKRRTKRREKKERKAAGDEDVAVAVPFLGTDVVAMRGQSWLHKARVTRADPRGTDVLVSLANNSAILHRVRETGGEEEGETVEKENRYALAGPGHRESITCLDISAQADVVLTVSPGRALLHRSTTSRPIATVTCVSSKPRCAVLLPGNTHCVIGTAGGVLEVVDMVNGRVCERLRGHKGSVTGLALGDGEVVSVGSDHMIRVWRLEMVEGDMLSESEHSDSEDESEEAEQETGGPRLGLLLDRSADMGDAVSCVCMHGARIYAALLDSSVRVVHSDTLKPVFTLYGHHLPVRDISVSADGELVATGSADKTLRIWGGAFGDCHRAMRGHDGPVTGVHFVRDTHHVMTCGQDGQVVFWDADTWARVQTLSTPAPLSCLAGAKRAVVAAGQGRDIRVYFQTDEATFLADEERRQVDAALAAGERQGGGWDQIAEIREGATRGGVGSLDTVHVRDVGDTLRDAVHMAWQEKLGNGEAGSNPMLLGRSPAQYTLHVLRDAIPAPSLSSALRYLSLELVEPLLILMEEVLSLETAEFVGGVVASITEAFHPQLSVSCPTILSTLVARVDAFLCDYEDILLLNAGSARMGAQQLLFGDIE</sequence>
<dbReference type="Pfam" id="PF00400">
    <property type="entry name" value="WD40"/>
    <property type="match status" value="1"/>
</dbReference>
<keyword evidence="7" id="KW-1185">Reference proteome</keyword>
<dbReference type="InterPro" id="IPR019775">
    <property type="entry name" value="WD40_repeat_CS"/>
</dbReference>
<name>A0A9K3GE63_9EUKA</name>
<dbReference type="OrthoDB" id="407922at2759"/>
<feature type="repeat" description="WD" evidence="3">
    <location>
        <begin position="550"/>
        <end position="582"/>
    </location>
</feature>
<dbReference type="InterPro" id="IPR051570">
    <property type="entry name" value="TBC1_cilium_biogenesis"/>
</dbReference>
<evidence type="ECO:0000256" key="4">
    <source>
        <dbReference type="SAM" id="MobiDB-lite"/>
    </source>
</evidence>
<evidence type="ECO:0000256" key="1">
    <source>
        <dbReference type="ARBA" id="ARBA00022574"/>
    </source>
</evidence>
<organism evidence="5 7">
    <name type="scientific">Kipferlia bialata</name>
    <dbReference type="NCBI Taxonomy" id="797122"/>
    <lineage>
        <taxon>Eukaryota</taxon>
        <taxon>Metamonada</taxon>
        <taxon>Carpediemonas-like organisms</taxon>
        <taxon>Kipferlia</taxon>
    </lineage>
</organism>
<evidence type="ECO:0000313" key="7">
    <source>
        <dbReference type="Proteomes" id="UP000265618"/>
    </source>
</evidence>
<evidence type="ECO:0000313" key="6">
    <source>
        <dbReference type="EMBL" id="GIQ81596.1"/>
    </source>
</evidence>
<dbReference type="EMBL" id="BDIP01000020">
    <property type="protein sequence ID" value="GIQ79543.1"/>
    <property type="molecule type" value="Genomic_DNA"/>
</dbReference>
<dbReference type="InterPro" id="IPR015943">
    <property type="entry name" value="WD40/YVTN_repeat-like_dom_sf"/>
</dbReference>
<dbReference type="PANTHER" id="PTHR19853:SF0">
    <property type="entry name" value="WD REPEAT-CONTAINING PROTEIN 3"/>
    <property type="match status" value="1"/>
</dbReference>
<dbReference type="Pfam" id="PF25172">
    <property type="entry name" value="Beta-prop_WDR3_2nd"/>
    <property type="match status" value="1"/>
</dbReference>
<dbReference type="AlphaFoldDB" id="A0A9K3GE63"/>
<feature type="region of interest" description="Disordered" evidence="4">
    <location>
        <begin position="589"/>
        <end position="612"/>
    </location>
</feature>
<keyword evidence="2" id="KW-0677">Repeat</keyword>
<keyword evidence="1 3" id="KW-0853">WD repeat</keyword>
<feature type="region of interest" description="Disordered" evidence="4">
    <location>
        <begin position="370"/>
        <end position="392"/>
    </location>
</feature>
<feature type="compositionally biased region" description="Acidic residues" evidence="4">
    <location>
        <begin position="589"/>
        <end position="606"/>
    </location>
</feature>
<reference evidence="5" key="1">
    <citation type="submission" date="2016-10" db="EMBL/GenBank/DDBJ databases">
        <authorList>
            <person name="Tanifuji G."/>
            <person name="Kume K."/>
            <person name="Nakayama T."/>
            <person name="Takabayashi S."/>
            <person name="Hashimoto T."/>
        </authorList>
    </citation>
    <scope>NUCLEOTIDE SEQUENCE</scope>
    <source>
        <strain evidence="5">NY0173</strain>
    </source>
</reference>
<comment type="caution">
    <text evidence="5">The sequence shown here is derived from an EMBL/GenBank/DDBJ whole genome shotgun (WGS) entry which is preliminary data.</text>
</comment>
<feature type="compositionally biased region" description="Basic residues" evidence="4">
    <location>
        <begin position="374"/>
        <end position="386"/>
    </location>
</feature>
<dbReference type="PANTHER" id="PTHR19853">
    <property type="entry name" value="WD REPEAT CONTAINING PROTEIN 3 WDR3"/>
    <property type="match status" value="1"/>
</dbReference>
<dbReference type="InterPro" id="IPR036322">
    <property type="entry name" value="WD40_repeat_dom_sf"/>
</dbReference>
<gene>
    <name evidence="5" type="ORF">KIPB_000198</name>
    <name evidence="6" type="ORF">KIPB_002577</name>
</gene>
<dbReference type="SMART" id="SM00320">
    <property type="entry name" value="WD40"/>
    <property type="match status" value="8"/>
</dbReference>
<accession>A0A9K3GE63</accession>
<feature type="repeat" description="WD" evidence="3">
    <location>
        <begin position="702"/>
        <end position="743"/>
    </location>
</feature>
<feature type="repeat" description="WD" evidence="3">
    <location>
        <begin position="101"/>
        <end position="140"/>
    </location>
</feature>
<dbReference type="PROSITE" id="PS50082">
    <property type="entry name" value="WD_REPEATS_2"/>
    <property type="match status" value="4"/>
</dbReference>
<dbReference type="EMBL" id="BDIP01000436">
    <property type="protein sequence ID" value="GIQ81596.1"/>
    <property type="molecule type" value="Genomic_DNA"/>
</dbReference>
<dbReference type="InterPro" id="IPR001680">
    <property type="entry name" value="WD40_rpt"/>
</dbReference>
<evidence type="ECO:0000256" key="3">
    <source>
        <dbReference type="PROSITE-ProRule" id="PRU00221"/>
    </source>
</evidence>
<reference evidence="5 7" key="2">
    <citation type="journal article" date="2018" name="PLoS ONE">
        <title>The draft genome of Kipferlia bialata reveals reductive genome evolution in fornicate parasites.</title>
        <authorList>
            <person name="Tanifuji G."/>
            <person name="Takabayashi S."/>
            <person name="Kume K."/>
            <person name="Takagi M."/>
            <person name="Nakayama T."/>
            <person name="Kamikawa R."/>
            <person name="Inagaki Y."/>
            <person name="Hashimoto T."/>
        </authorList>
    </citation>
    <scope>NUCLEOTIDE SEQUENCE [LARGE SCALE GENOMIC DNA]</scope>
    <source>
        <strain evidence="5">NY0173</strain>
    </source>
</reference>
<feature type="repeat" description="WD" evidence="3">
    <location>
        <begin position="660"/>
        <end position="691"/>
    </location>
</feature>
<dbReference type="Proteomes" id="UP000265618">
    <property type="component" value="Unassembled WGS sequence"/>
</dbReference>
<dbReference type="Gene3D" id="2.130.10.10">
    <property type="entry name" value="YVTN repeat-like/Quinoprotein amine dehydrogenase"/>
    <property type="match status" value="3"/>
</dbReference>
<dbReference type="SUPFAM" id="SSF50978">
    <property type="entry name" value="WD40 repeat-like"/>
    <property type="match status" value="2"/>
</dbReference>
<dbReference type="PROSITE" id="PS50294">
    <property type="entry name" value="WD_REPEATS_REGION"/>
    <property type="match status" value="2"/>
</dbReference>
<evidence type="ECO:0000256" key="2">
    <source>
        <dbReference type="ARBA" id="ARBA00022737"/>
    </source>
</evidence>
<dbReference type="PROSITE" id="PS00678">
    <property type="entry name" value="WD_REPEATS_1"/>
    <property type="match status" value="1"/>
</dbReference>
<proteinExistence type="predicted"/>